<organism evidence="1 2">
    <name type="scientific">Candidatus Colimorpha enterica</name>
    <dbReference type="NCBI Taxonomy" id="3083063"/>
    <lineage>
        <taxon>Bacteria</taxon>
        <taxon>Pseudomonadati</taxon>
        <taxon>Bacteroidota</taxon>
        <taxon>Bacteroidia</taxon>
        <taxon>Bacteroidales</taxon>
        <taxon>Candidatus Colimorpha</taxon>
    </lineage>
</organism>
<accession>A0AAE3FFR3</accession>
<proteinExistence type="predicted"/>
<dbReference type="EMBL" id="JALEMU010000036">
    <property type="protein sequence ID" value="MCI5755079.1"/>
    <property type="molecule type" value="Genomic_DNA"/>
</dbReference>
<gene>
    <name evidence="1" type="ORF">MR241_02150</name>
</gene>
<evidence type="ECO:0000313" key="2">
    <source>
        <dbReference type="Proteomes" id="UP001139365"/>
    </source>
</evidence>
<comment type="caution">
    <text evidence="1">The sequence shown here is derived from an EMBL/GenBank/DDBJ whole genome shotgun (WGS) entry which is preliminary data.</text>
</comment>
<name>A0AAE3FFR3_9BACT</name>
<dbReference type="AlphaFoldDB" id="A0AAE3FFR3"/>
<reference evidence="1 2" key="1">
    <citation type="submission" date="2022-03" db="EMBL/GenBank/DDBJ databases">
        <title>Metagenome-assembled genomes from swine fecal metagenomes.</title>
        <authorList>
            <person name="Holman D.B."/>
            <person name="Kommadath A."/>
        </authorList>
    </citation>
    <scope>NUCLEOTIDE SEQUENCE [LARGE SCALE GENOMIC DNA]</scope>
    <source>
        <strain evidence="1">SUG147</strain>
    </source>
</reference>
<evidence type="ECO:0000313" key="1">
    <source>
        <dbReference type="EMBL" id="MCI5755079.1"/>
    </source>
</evidence>
<protein>
    <submittedName>
        <fullName evidence="1">Uncharacterized protein</fullName>
    </submittedName>
</protein>
<sequence>MPLLQKPTRTVGNAFRDHIPNSYRWITENKGTAPDSLAAICAWDEIGEGGYIIPTEGEGLAMLEGMRETVGVINGNK</sequence>
<dbReference type="Proteomes" id="UP001139365">
    <property type="component" value="Unassembled WGS sequence"/>
</dbReference>